<evidence type="ECO:0000259" key="9">
    <source>
        <dbReference type="PROSITE" id="PS50929"/>
    </source>
</evidence>
<dbReference type="GO" id="GO:0005886">
    <property type="term" value="C:plasma membrane"/>
    <property type="evidence" value="ECO:0007669"/>
    <property type="project" value="UniProtKB-SubCell"/>
</dbReference>
<feature type="transmembrane region" description="Helical" evidence="7">
    <location>
        <begin position="23"/>
        <end position="47"/>
    </location>
</feature>
<gene>
    <name evidence="10" type="ORF">GCM10010305_54880</name>
</gene>
<dbReference type="InterPro" id="IPR017871">
    <property type="entry name" value="ABC_transporter-like_CS"/>
</dbReference>
<dbReference type="Proteomes" id="UP000644020">
    <property type="component" value="Unassembled WGS sequence"/>
</dbReference>
<keyword evidence="11" id="KW-1185">Reference proteome</keyword>
<dbReference type="Gene3D" id="1.20.1560.10">
    <property type="entry name" value="ABC transporter type 1, transmembrane domain"/>
    <property type="match status" value="1"/>
</dbReference>
<dbReference type="SUPFAM" id="SSF52540">
    <property type="entry name" value="P-loop containing nucleoside triphosphate hydrolases"/>
    <property type="match status" value="1"/>
</dbReference>
<dbReference type="Gene3D" id="3.40.50.300">
    <property type="entry name" value="P-loop containing nucleotide triphosphate hydrolases"/>
    <property type="match status" value="1"/>
</dbReference>
<keyword evidence="6 7" id="KW-0472">Membrane</keyword>
<dbReference type="PROSITE" id="PS50929">
    <property type="entry name" value="ABC_TM1F"/>
    <property type="match status" value="1"/>
</dbReference>
<comment type="caution">
    <text evidence="10">The sequence shown here is derived from an EMBL/GenBank/DDBJ whole genome shotgun (WGS) entry which is preliminary data.</text>
</comment>
<dbReference type="InterPro" id="IPR027417">
    <property type="entry name" value="P-loop_NTPase"/>
</dbReference>
<accession>A0A918T7H2</accession>
<evidence type="ECO:0000256" key="7">
    <source>
        <dbReference type="SAM" id="Phobius"/>
    </source>
</evidence>
<keyword evidence="5 7" id="KW-1133">Transmembrane helix</keyword>
<name>A0A918T7H2_9ACTN</name>
<feature type="transmembrane region" description="Helical" evidence="7">
    <location>
        <begin position="137"/>
        <end position="155"/>
    </location>
</feature>
<feature type="domain" description="ABC transporter" evidence="8">
    <location>
        <begin position="341"/>
        <end position="588"/>
    </location>
</feature>
<proteinExistence type="predicted"/>
<feature type="transmembrane region" description="Helical" evidence="7">
    <location>
        <begin position="240"/>
        <end position="260"/>
    </location>
</feature>
<dbReference type="PROSITE" id="PS50893">
    <property type="entry name" value="ABC_TRANSPORTER_2"/>
    <property type="match status" value="1"/>
</dbReference>
<organism evidence="10 11">
    <name type="scientific">Streptomyces termitum</name>
    <dbReference type="NCBI Taxonomy" id="67368"/>
    <lineage>
        <taxon>Bacteria</taxon>
        <taxon>Bacillati</taxon>
        <taxon>Actinomycetota</taxon>
        <taxon>Actinomycetes</taxon>
        <taxon>Kitasatosporales</taxon>
        <taxon>Streptomycetaceae</taxon>
        <taxon>Streptomyces</taxon>
    </lineage>
</organism>
<dbReference type="Pfam" id="PF00664">
    <property type="entry name" value="ABC_membrane"/>
    <property type="match status" value="1"/>
</dbReference>
<keyword evidence="3" id="KW-0547">Nucleotide-binding</keyword>
<evidence type="ECO:0000256" key="6">
    <source>
        <dbReference type="ARBA" id="ARBA00023136"/>
    </source>
</evidence>
<dbReference type="InterPro" id="IPR011527">
    <property type="entry name" value="ABC1_TM_dom"/>
</dbReference>
<dbReference type="InterPro" id="IPR003593">
    <property type="entry name" value="AAA+_ATPase"/>
</dbReference>
<dbReference type="PROSITE" id="PS00211">
    <property type="entry name" value="ABC_TRANSPORTER_1"/>
    <property type="match status" value="1"/>
</dbReference>
<dbReference type="EMBL" id="BMUL01000019">
    <property type="protein sequence ID" value="GHB04729.1"/>
    <property type="molecule type" value="Genomic_DNA"/>
</dbReference>
<feature type="domain" description="ABC transmembrane type-1" evidence="9">
    <location>
        <begin position="25"/>
        <end position="306"/>
    </location>
</feature>
<dbReference type="RefSeq" id="WP_189982220.1">
    <property type="nucleotide sequence ID" value="NZ_BMUL01000019.1"/>
</dbReference>
<feature type="transmembrane region" description="Helical" evidence="7">
    <location>
        <begin position="280"/>
        <end position="304"/>
    </location>
</feature>
<sequence>MTTLLTAVRTLLRLAHRLDPRRLYVSAALLLVGLLATPAVALLLRAFTDSALDGAAGTAAWLAAGIAAALVLELSMGHFAHLFYFELGEQQETALRQDVLDVSNGTHGLEHLDSPEFADTLTLVREDLPRTRASMEAVLQLCGLALQAVLTTVILATVNPWLALLPLAAVPPVLVADRAQAVLDRAKERSAEPTRLSRHLLALATSDHSVPEVRLSGAESELMRHQARAWQRSTDLLRRAALHAAALRAGGQLLFALAYGGGLWLVVRQALDGSVDAGDVILVITLAVQVSVQVASALGLLAMLQGAGRTFERLDRLRAWSAEEPAPAAPVPAPARLEQGIRLENVSFRYPGSDRDVLTGVDLTLPAGATVALVGENGAGKSTLVKLLCGMYRPTTGRVLVDGVDLRDLDPAAWAARIAPLFQDFARLELPLRENVGVGRLSALDDDGALRGAITAARADRVLDRVPGGLDGLLGKGYGDGTELSGGQWQLLGLARCLVREDPLLMLLDEPASALDAAAEHALFERFTDAADRARSDSGSLTLFISHRFSTVRSADLIVVLEKGAVREQGGHDGLLAARGLYAELFELQARAYQ</sequence>
<dbReference type="SUPFAM" id="SSF90123">
    <property type="entry name" value="ABC transporter transmembrane region"/>
    <property type="match status" value="1"/>
</dbReference>
<evidence type="ECO:0000256" key="2">
    <source>
        <dbReference type="ARBA" id="ARBA00022692"/>
    </source>
</evidence>
<dbReference type="InterPro" id="IPR036640">
    <property type="entry name" value="ABC1_TM_sf"/>
</dbReference>
<protein>
    <submittedName>
        <fullName evidence="10">ABC transporter permease</fullName>
    </submittedName>
</protein>
<evidence type="ECO:0000256" key="5">
    <source>
        <dbReference type="ARBA" id="ARBA00022989"/>
    </source>
</evidence>
<evidence type="ECO:0000313" key="11">
    <source>
        <dbReference type="Proteomes" id="UP000644020"/>
    </source>
</evidence>
<evidence type="ECO:0000256" key="4">
    <source>
        <dbReference type="ARBA" id="ARBA00022840"/>
    </source>
</evidence>
<comment type="subcellular location">
    <subcellularLocation>
        <location evidence="1">Cell membrane</location>
        <topology evidence="1">Multi-pass membrane protein</topology>
    </subcellularLocation>
</comment>
<evidence type="ECO:0000256" key="1">
    <source>
        <dbReference type="ARBA" id="ARBA00004651"/>
    </source>
</evidence>
<reference evidence="10" key="1">
    <citation type="journal article" date="2014" name="Int. J. Syst. Evol. Microbiol.">
        <title>Complete genome sequence of Corynebacterium casei LMG S-19264T (=DSM 44701T), isolated from a smear-ripened cheese.</title>
        <authorList>
            <consortium name="US DOE Joint Genome Institute (JGI-PGF)"/>
            <person name="Walter F."/>
            <person name="Albersmeier A."/>
            <person name="Kalinowski J."/>
            <person name="Ruckert C."/>
        </authorList>
    </citation>
    <scope>NUCLEOTIDE SEQUENCE</scope>
    <source>
        <strain evidence="10">JCM 4518</strain>
    </source>
</reference>
<dbReference type="Pfam" id="PF00005">
    <property type="entry name" value="ABC_tran"/>
    <property type="match status" value="1"/>
</dbReference>
<dbReference type="PANTHER" id="PTHR43394:SF1">
    <property type="entry name" value="ATP-BINDING CASSETTE SUB-FAMILY B MEMBER 10, MITOCHONDRIAL"/>
    <property type="match status" value="1"/>
</dbReference>
<dbReference type="AlphaFoldDB" id="A0A918T7H2"/>
<dbReference type="InterPro" id="IPR003439">
    <property type="entry name" value="ABC_transporter-like_ATP-bd"/>
</dbReference>
<keyword evidence="4" id="KW-0067">ATP-binding</keyword>
<evidence type="ECO:0000313" key="10">
    <source>
        <dbReference type="EMBL" id="GHB04729.1"/>
    </source>
</evidence>
<dbReference type="InterPro" id="IPR039421">
    <property type="entry name" value="Type_1_exporter"/>
</dbReference>
<dbReference type="SMART" id="SM00382">
    <property type="entry name" value="AAA"/>
    <property type="match status" value="1"/>
</dbReference>
<evidence type="ECO:0000256" key="3">
    <source>
        <dbReference type="ARBA" id="ARBA00022741"/>
    </source>
</evidence>
<feature type="transmembrane region" description="Helical" evidence="7">
    <location>
        <begin position="59"/>
        <end position="85"/>
    </location>
</feature>
<dbReference type="GO" id="GO:0005524">
    <property type="term" value="F:ATP binding"/>
    <property type="evidence" value="ECO:0007669"/>
    <property type="project" value="UniProtKB-KW"/>
</dbReference>
<dbReference type="PANTHER" id="PTHR43394">
    <property type="entry name" value="ATP-DEPENDENT PERMEASE MDL1, MITOCHONDRIAL"/>
    <property type="match status" value="1"/>
</dbReference>
<keyword evidence="2 7" id="KW-0812">Transmembrane</keyword>
<evidence type="ECO:0000259" key="8">
    <source>
        <dbReference type="PROSITE" id="PS50893"/>
    </source>
</evidence>
<reference evidence="10" key="2">
    <citation type="submission" date="2020-09" db="EMBL/GenBank/DDBJ databases">
        <authorList>
            <person name="Sun Q."/>
            <person name="Ohkuma M."/>
        </authorList>
    </citation>
    <scope>NUCLEOTIDE SEQUENCE</scope>
    <source>
        <strain evidence="10">JCM 4518</strain>
    </source>
</reference>
<dbReference type="GO" id="GO:0016887">
    <property type="term" value="F:ATP hydrolysis activity"/>
    <property type="evidence" value="ECO:0007669"/>
    <property type="project" value="InterPro"/>
</dbReference>
<dbReference type="GO" id="GO:0015421">
    <property type="term" value="F:ABC-type oligopeptide transporter activity"/>
    <property type="evidence" value="ECO:0007669"/>
    <property type="project" value="TreeGrafter"/>
</dbReference>
<dbReference type="CDD" id="cd03228">
    <property type="entry name" value="ABCC_MRP_Like"/>
    <property type="match status" value="1"/>
</dbReference>